<dbReference type="Proteomes" id="UP000617979">
    <property type="component" value="Unassembled WGS sequence"/>
</dbReference>
<reference evidence="2" key="1">
    <citation type="journal article" date="2019" name="Int. J. Syst. Evol. Microbiol.">
        <title>The Global Catalogue of Microorganisms (GCM) 10K type strain sequencing project: providing services to taxonomists for standard genome sequencing and annotation.</title>
        <authorList>
            <consortium name="The Broad Institute Genomics Platform"/>
            <consortium name="The Broad Institute Genome Sequencing Center for Infectious Disease"/>
            <person name="Wu L."/>
            <person name="Ma J."/>
        </authorList>
    </citation>
    <scope>NUCLEOTIDE SEQUENCE [LARGE SCALE GENOMIC DNA]</scope>
    <source>
        <strain evidence="2">CGMCC 1.12404</strain>
    </source>
</reference>
<organism evidence="1 2">
    <name type="scientific">Kroppenstedtia guangzhouensis</name>
    <dbReference type="NCBI Taxonomy" id="1274356"/>
    <lineage>
        <taxon>Bacteria</taxon>
        <taxon>Bacillati</taxon>
        <taxon>Bacillota</taxon>
        <taxon>Bacilli</taxon>
        <taxon>Bacillales</taxon>
        <taxon>Thermoactinomycetaceae</taxon>
        <taxon>Kroppenstedtia</taxon>
    </lineage>
</organism>
<proteinExistence type="predicted"/>
<comment type="caution">
    <text evidence="1">The sequence shown here is derived from an EMBL/GenBank/DDBJ whole genome shotgun (WGS) entry which is preliminary data.</text>
</comment>
<name>A0ABQ1G4Z9_9BACL</name>
<keyword evidence="2" id="KW-1185">Reference proteome</keyword>
<accession>A0ABQ1G4Z9</accession>
<sequence length="50" mass="5792">MEPWRSRQIKSILPVNMKEGWDCMSKAEIKLHGMPSVKEVEVNPMDGHKL</sequence>
<gene>
    <name evidence="1" type="ORF">GCM10007416_07710</name>
</gene>
<evidence type="ECO:0000313" key="2">
    <source>
        <dbReference type="Proteomes" id="UP000617979"/>
    </source>
</evidence>
<protein>
    <submittedName>
        <fullName evidence="1">Uncharacterized protein</fullName>
    </submittedName>
</protein>
<dbReference type="EMBL" id="BMEX01000002">
    <property type="protein sequence ID" value="GGA37252.1"/>
    <property type="molecule type" value="Genomic_DNA"/>
</dbReference>
<evidence type="ECO:0000313" key="1">
    <source>
        <dbReference type="EMBL" id="GGA37252.1"/>
    </source>
</evidence>